<dbReference type="AlphaFoldDB" id="A0A255Z5V9"/>
<accession>A0A255Z5V9</accession>
<organism evidence="3 4">
    <name type="scientific">Niveispirillum lacus</name>
    <dbReference type="NCBI Taxonomy" id="1981099"/>
    <lineage>
        <taxon>Bacteria</taxon>
        <taxon>Pseudomonadati</taxon>
        <taxon>Pseudomonadota</taxon>
        <taxon>Alphaproteobacteria</taxon>
        <taxon>Rhodospirillales</taxon>
        <taxon>Azospirillaceae</taxon>
        <taxon>Niveispirillum</taxon>
    </lineage>
</organism>
<comment type="caution">
    <text evidence="3">The sequence shown here is derived from an EMBL/GenBank/DDBJ whole genome shotgun (WGS) entry which is preliminary data.</text>
</comment>
<keyword evidence="2" id="KW-1133">Transmembrane helix</keyword>
<sequence>MGRSEVWEERDSRMSGLQDSLGKPRQWEGYVTEGHVLMARARDHFRFHRGAVKTAFYAGVAGIAVVAAMTIFGSFIGLDSAGRRADEVRLERAKQVRAELKESRETTISDAVSGAAAAYDKLVGRYADPAAVVKLGEAPSEGEMLSYFVDWANAQQKTGSAPKDWAVVKAKALPAKLDASTVTELETRHGLLAVGAAKGQDGKPRPFAWLLRKGEWAVILVDDPAGSPQRRDALVDAMREYVNANRKDIDDAKFRDLLALSRGEGKMTVYPAHRLGPAMVQILDDVSN</sequence>
<keyword evidence="4" id="KW-1185">Reference proteome</keyword>
<keyword evidence="2" id="KW-0812">Transmembrane</keyword>
<evidence type="ECO:0000256" key="2">
    <source>
        <dbReference type="SAM" id="Phobius"/>
    </source>
</evidence>
<dbReference type="EMBL" id="NOXU01000020">
    <property type="protein sequence ID" value="OYQ36829.1"/>
    <property type="molecule type" value="Genomic_DNA"/>
</dbReference>
<proteinExistence type="predicted"/>
<feature type="region of interest" description="Disordered" evidence="1">
    <location>
        <begin position="1"/>
        <end position="21"/>
    </location>
</feature>
<gene>
    <name evidence="3" type="ORF">CHU95_03405</name>
</gene>
<evidence type="ECO:0000313" key="3">
    <source>
        <dbReference type="EMBL" id="OYQ36829.1"/>
    </source>
</evidence>
<feature type="compositionally biased region" description="Basic and acidic residues" evidence="1">
    <location>
        <begin position="1"/>
        <end position="13"/>
    </location>
</feature>
<protein>
    <submittedName>
        <fullName evidence="3">Uncharacterized protein</fullName>
    </submittedName>
</protein>
<name>A0A255Z5V9_9PROT</name>
<feature type="transmembrane region" description="Helical" evidence="2">
    <location>
        <begin position="55"/>
        <end position="78"/>
    </location>
</feature>
<keyword evidence="2" id="KW-0472">Membrane</keyword>
<evidence type="ECO:0000256" key="1">
    <source>
        <dbReference type="SAM" id="MobiDB-lite"/>
    </source>
</evidence>
<reference evidence="3 4" key="1">
    <citation type="submission" date="2017-07" db="EMBL/GenBank/DDBJ databases">
        <title>Niveispirillum cyanobacteriorum sp. nov., isolated from cyanobacterial aggregates in a eutrophic lake.</title>
        <authorList>
            <person name="Cai H."/>
        </authorList>
    </citation>
    <scope>NUCLEOTIDE SEQUENCE [LARGE SCALE GENOMIC DNA]</scope>
    <source>
        <strain evidence="4">TH1-14</strain>
    </source>
</reference>
<evidence type="ECO:0000313" key="4">
    <source>
        <dbReference type="Proteomes" id="UP000216998"/>
    </source>
</evidence>
<dbReference type="Proteomes" id="UP000216998">
    <property type="component" value="Unassembled WGS sequence"/>
</dbReference>